<dbReference type="AlphaFoldDB" id="A0A418VUT7"/>
<keyword evidence="1" id="KW-0472">Membrane</keyword>
<keyword evidence="1" id="KW-0812">Transmembrane</keyword>
<feature type="transmembrane region" description="Helical" evidence="1">
    <location>
        <begin position="20"/>
        <end position="39"/>
    </location>
</feature>
<dbReference type="Proteomes" id="UP000283458">
    <property type="component" value="Unassembled WGS sequence"/>
</dbReference>
<keyword evidence="3" id="KW-1185">Reference proteome</keyword>
<evidence type="ECO:0000256" key="1">
    <source>
        <dbReference type="SAM" id="Phobius"/>
    </source>
</evidence>
<accession>A0A418VUT7</accession>
<evidence type="ECO:0000313" key="2">
    <source>
        <dbReference type="EMBL" id="RJF80922.1"/>
    </source>
</evidence>
<organism evidence="2 3">
    <name type="scientific">Azospirillum cavernae</name>
    <dbReference type="NCBI Taxonomy" id="2320860"/>
    <lineage>
        <taxon>Bacteria</taxon>
        <taxon>Pseudomonadati</taxon>
        <taxon>Pseudomonadota</taxon>
        <taxon>Alphaproteobacteria</taxon>
        <taxon>Rhodospirillales</taxon>
        <taxon>Azospirillaceae</taxon>
        <taxon>Azospirillum</taxon>
    </lineage>
</organism>
<protein>
    <submittedName>
        <fullName evidence="2">Uncharacterized protein</fullName>
    </submittedName>
</protein>
<reference evidence="2 3" key="1">
    <citation type="submission" date="2018-09" db="EMBL/GenBank/DDBJ databases">
        <authorList>
            <person name="Zhu H."/>
        </authorList>
    </citation>
    <scope>NUCLEOTIDE SEQUENCE [LARGE SCALE GENOMIC DNA]</scope>
    <source>
        <strain evidence="2 3">K2W22B-5</strain>
    </source>
</reference>
<keyword evidence="1" id="KW-1133">Transmembrane helix</keyword>
<name>A0A418VUT7_9PROT</name>
<dbReference type="EMBL" id="QYUL01000002">
    <property type="protein sequence ID" value="RJF80922.1"/>
    <property type="molecule type" value="Genomic_DNA"/>
</dbReference>
<sequence>MVSEAAARDKAIGATEVVVLALKPLGLTVAFLGLLTWYLRWMNRWFERHSEAEFQLKQFELDVDRASWVVETALEWRQEQQAPMPDHLIESISRNLFSRSEKDEAADMHPADYLASALLGRASGLKLKLPGADLEYDGKALKEARQTADKARP</sequence>
<gene>
    <name evidence="2" type="ORF">D3877_11850</name>
</gene>
<evidence type="ECO:0000313" key="3">
    <source>
        <dbReference type="Proteomes" id="UP000283458"/>
    </source>
</evidence>
<comment type="caution">
    <text evidence="2">The sequence shown here is derived from an EMBL/GenBank/DDBJ whole genome shotgun (WGS) entry which is preliminary data.</text>
</comment>
<proteinExistence type="predicted"/>